<keyword evidence="7" id="KW-0521">NADP</keyword>
<evidence type="ECO:0000256" key="8">
    <source>
        <dbReference type="ARBA" id="ARBA00023004"/>
    </source>
</evidence>
<dbReference type="CDD" id="cd14777">
    <property type="entry name" value="Yhb1-globin-like"/>
    <property type="match status" value="1"/>
</dbReference>
<dbReference type="PROSITE" id="PS51384">
    <property type="entry name" value="FAD_FR"/>
    <property type="match status" value="1"/>
</dbReference>
<evidence type="ECO:0000313" key="16">
    <source>
        <dbReference type="Proteomes" id="UP000004080"/>
    </source>
</evidence>
<keyword evidence="8" id="KW-0408">Iron</keyword>
<evidence type="ECO:0000256" key="7">
    <source>
        <dbReference type="ARBA" id="ARBA00022857"/>
    </source>
</evidence>
<proteinExistence type="inferred from homology"/>
<dbReference type="CDD" id="cd06184">
    <property type="entry name" value="flavohem_like_fad_nad_binding"/>
    <property type="match status" value="1"/>
</dbReference>
<keyword evidence="6" id="KW-0479">Metal-binding</keyword>
<evidence type="ECO:0000256" key="1">
    <source>
        <dbReference type="ARBA" id="ARBA00001970"/>
    </source>
</evidence>
<feature type="domain" description="Globin" evidence="13">
    <location>
        <begin position="1"/>
        <end position="138"/>
    </location>
</feature>
<dbReference type="GO" id="GO:0071949">
    <property type="term" value="F:FAD binding"/>
    <property type="evidence" value="ECO:0007669"/>
    <property type="project" value="TreeGrafter"/>
</dbReference>
<dbReference type="EC" id="1.14.12.17" evidence="3"/>
<keyword evidence="15" id="KW-0223">Dioxygenase</keyword>
<evidence type="ECO:0000256" key="6">
    <source>
        <dbReference type="ARBA" id="ARBA00022723"/>
    </source>
</evidence>
<evidence type="ECO:0000256" key="4">
    <source>
        <dbReference type="ARBA" id="ARBA00022617"/>
    </source>
</evidence>
<dbReference type="PANTHER" id="PTHR43396">
    <property type="entry name" value="FLAVOHEMOPROTEIN"/>
    <property type="match status" value="1"/>
</dbReference>
<dbReference type="Gene3D" id="2.40.30.10">
    <property type="entry name" value="Translation factors"/>
    <property type="match status" value="1"/>
</dbReference>
<evidence type="ECO:0000256" key="5">
    <source>
        <dbReference type="ARBA" id="ARBA00022621"/>
    </source>
</evidence>
<dbReference type="InterPro" id="IPR008333">
    <property type="entry name" value="Cbr1-like_FAD-bd_dom"/>
</dbReference>
<dbReference type="GO" id="GO:0071500">
    <property type="term" value="P:cellular response to nitrosative stress"/>
    <property type="evidence" value="ECO:0007669"/>
    <property type="project" value="TreeGrafter"/>
</dbReference>
<dbReference type="Gene3D" id="1.10.490.10">
    <property type="entry name" value="Globins"/>
    <property type="match status" value="1"/>
</dbReference>
<dbReference type="GO" id="GO:0020037">
    <property type="term" value="F:heme binding"/>
    <property type="evidence" value="ECO:0007669"/>
    <property type="project" value="InterPro"/>
</dbReference>
<dbReference type="AlphaFoldDB" id="I8IYL2"/>
<comment type="caution">
    <text evidence="15">The sequence shown here is derived from an EMBL/GenBank/DDBJ whole genome shotgun (WGS) entry which is preliminary data.</text>
</comment>
<reference evidence="15 16" key="1">
    <citation type="journal article" date="2012" name="J. Bacteriol.">
        <title>Genome of Bacillus macauensis ZFHKF-1, a Long-Chain-Forming Bacterium.</title>
        <authorList>
            <person name="Cai L."/>
            <person name="Zhang T."/>
        </authorList>
    </citation>
    <scope>NUCLEOTIDE SEQUENCE [LARGE SCALE GENOMIC DNA]</scope>
    <source>
        <strain evidence="15 16">ZFHKF-1</strain>
    </source>
</reference>
<keyword evidence="16" id="KW-1185">Reference proteome</keyword>
<keyword evidence="9" id="KW-0520">NAD</keyword>
<dbReference type="EMBL" id="AKKV01000031">
    <property type="protein sequence ID" value="EIT84561.1"/>
    <property type="molecule type" value="Genomic_DNA"/>
</dbReference>
<dbReference type="SUPFAM" id="SSF52343">
    <property type="entry name" value="Ferredoxin reductase-like, C-terminal NADP-linked domain"/>
    <property type="match status" value="1"/>
</dbReference>
<protein>
    <recommendedName>
        <fullName evidence="3">nitric oxide dioxygenase</fullName>
        <ecNumber evidence="3">1.14.12.17</ecNumber>
    </recommendedName>
</protein>
<evidence type="ECO:0000256" key="12">
    <source>
        <dbReference type="RuleBase" id="RU000356"/>
    </source>
</evidence>
<keyword evidence="4 12" id="KW-0349">Heme</keyword>
<comment type="similarity">
    <text evidence="12">Belongs to the globin family.</text>
</comment>
<dbReference type="STRING" id="1196324.A374_14575"/>
<accession>I8IYL2</accession>
<dbReference type="NCBIfam" id="NF009805">
    <property type="entry name" value="PRK13289.1"/>
    <property type="match status" value="1"/>
</dbReference>
<dbReference type="eggNOG" id="COG1017">
    <property type="taxonomic scope" value="Bacteria"/>
</dbReference>
<dbReference type="InterPro" id="IPR039261">
    <property type="entry name" value="FNR_nucleotide-bd"/>
</dbReference>
<dbReference type="PANTHER" id="PTHR43396:SF3">
    <property type="entry name" value="FLAVOHEMOPROTEIN"/>
    <property type="match status" value="1"/>
</dbReference>
<keyword evidence="15" id="KW-0560">Oxidoreductase</keyword>
<sequence>MLTQETMKVIKATAPVLQEHGVAITTVFYEELFREHPELRNVFNQSNQAQGRQQVALAQILYQAALHIEQLETLLPAVRQVGEKHRSLGVVPEHYPIVGKHLLLAMKAVLKEAATDEILEAWETAYEVIASLFIEQEQHSAEKAVMKRGGWGGFRSFTIFKKVTESKDMVSLYVQPTDQQELSSFEPGQYVTLHVQIPGEPYIHMRQYSLTNRPDNSYYRITVRKEGVVSRYLHQCAIGTSIQLSAPAGHFVRSDASKPCVLIGSRSGITPLFSMLLEATALKEQPVTFLYATENEQYHPFKEDIASLTKIYPHIHAHTIYRASQAEGEHHSGYIDHTLWQQLALPSDAHYYVCGGEVFIDAIMTLLRNEGIQEERIFSETFGQVGQLHPVQ</sequence>
<dbReference type="GO" id="GO:0046210">
    <property type="term" value="P:nitric oxide catabolic process"/>
    <property type="evidence" value="ECO:0007669"/>
    <property type="project" value="TreeGrafter"/>
</dbReference>
<dbReference type="SUPFAM" id="SSF46458">
    <property type="entry name" value="Globin-like"/>
    <property type="match status" value="1"/>
</dbReference>
<evidence type="ECO:0000256" key="2">
    <source>
        <dbReference type="ARBA" id="ARBA00006401"/>
    </source>
</evidence>
<evidence type="ECO:0000259" key="13">
    <source>
        <dbReference type="PROSITE" id="PS01033"/>
    </source>
</evidence>
<dbReference type="Pfam" id="PF00042">
    <property type="entry name" value="Globin"/>
    <property type="match status" value="1"/>
</dbReference>
<keyword evidence="5 12" id="KW-0561">Oxygen transport</keyword>
<dbReference type="InterPro" id="IPR001433">
    <property type="entry name" value="OxRdtase_FAD/NAD-bd"/>
</dbReference>
<dbReference type="InterPro" id="IPR009050">
    <property type="entry name" value="Globin-like_sf"/>
</dbReference>
<dbReference type="GO" id="GO:0046872">
    <property type="term" value="F:metal ion binding"/>
    <property type="evidence" value="ECO:0007669"/>
    <property type="project" value="UniProtKB-KW"/>
</dbReference>
<comment type="similarity">
    <text evidence="2">In the C-terminal section; belongs to the flavoprotein pyridine nucleotide cytochrome reductase family.</text>
</comment>
<dbReference type="InterPro" id="IPR017938">
    <property type="entry name" value="Riboflavin_synthase-like_b-brl"/>
</dbReference>
<dbReference type="PATRIC" id="fig|1196324.3.peg.2979"/>
<dbReference type="InterPro" id="IPR017927">
    <property type="entry name" value="FAD-bd_FR_type"/>
</dbReference>
<comment type="catalytic activity">
    <reaction evidence="10">
        <text>2 nitric oxide + NADH + 2 O2 = 2 nitrate + NAD(+) + H(+)</text>
        <dbReference type="Rhea" id="RHEA:19469"/>
        <dbReference type="ChEBI" id="CHEBI:15378"/>
        <dbReference type="ChEBI" id="CHEBI:15379"/>
        <dbReference type="ChEBI" id="CHEBI:16480"/>
        <dbReference type="ChEBI" id="CHEBI:17632"/>
        <dbReference type="ChEBI" id="CHEBI:57540"/>
        <dbReference type="ChEBI" id="CHEBI:57945"/>
        <dbReference type="EC" id="1.14.12.17"/>
    </reaction>
</comment>
<dbReference type="GO" id="GO:0008941">
    <property type="term" value="F:nitric oxide dioxygenase NAD(P)H activity"/>
    <property type="evidence" value="ECO:0007669"/>
    <property type="project" value="UniProtKB-EC"/>
</dbReference>
<evidence type="ECO:0000256" key="9">
    <source>
        <dbReference type="ARBA" id="ARBA00023027"/>
    </source>
</evidence>
<comment type="catalytic activity">
    <reaction evidence="11">
        <text>2 nitric oxide + NADPH + 2 O2 = 2 nitrate + NADP(+) + H(+)</text>
        <dbReference type="Rhea" id="RHEA:19465"/>
        <dbReference type="ChEBI" id="CHEBI:15378"/>
        <dbReference type="ChEBI" id="CHEBI:15379"/>
        <dbReference type="ChEBI" id="CHEBI:16480"/>
        <dbReference type="ChEBI" id="CHEBI:17632"/>
        <dbReference type="ChEBI" id="CHEBI:57783"/>
        <dbReference type="ChEBI" id="CHEBI:58349"/>
        <dbReference type="EC" id="1.14.12.17"/>
    </reaction>
</comment>
<dbReference type="InterPro" id="IPR012292">
    <property type="entry name" value="Globin/Proto"/>
</dbReference>
<dbReference type="FunFam" id="1.10.490.10:FF:000003">
    <property type="entry name" value="Flavohemoprotein"/>
    <property type="match status" value="1"/>
</dbReference>
<dbReference type="Gene3D" id="3.40.50.80">
    <property type="entry name" value="Nucleotide-binding domain of ferredoxin-NADP reductase (FNR) module"/>
    <property type="match status" value="1"/>
</dbReference>
<dbReference type="InterPro" id="IPR000971">
    <property type="entry name" value="Globin"/>
</dbReference>
<comment type="cofactor">
    <cofactor evidence="1">
        <name>heme b</name>
        <dbReference type="ChEBI" id="CHEBI:60344"/>
    </cofactor>
</comment>
<dbReference type="GO" id="GO:0019825">
    <property type="term" value="F:oxygen binding"/>
    <property type="evidence" value="ECO:0007669"/>
    <property type="project" value="InterPro"/>
</dbReference>
<dbReference type="PROSITE" id="PS01033">
    <property type="entry name" value="GLOBIN"/>
    <property type="match status" value="1"/>
</dbReference>
<keyword evidence="12" id="KW-0813">Transport</keyword>
<dbReference type="Pfam" id="PF00175">
    <property type="entry name" value="NAD_binding_1"/>
    <property type="match status" value="1"/>
</dbReference>
<feature type="domain" description="FAD-binding FR-type" evidence="14">
    <location>
        <begin position="152"/>
        <end position="254"/>
    </location>
</feature>
<evidence type="ECO:0000259" key="14">
    <source>
        <dbReference type="PROSITE" id="PS51384"/>
    </source>
</evidence>
<gene>
    <name evidence="15" type="ORF">A374_14575</name>
</gene>
<evidence type="ECO:0000256" key="3">
    <source>
        <dbReference type="ARBA" id="ARBA00012229"/>
    </source>
</evidence>
<dbReference type="GO" id="GO:0005344">
    <property type="term" value="F:oxygen carrier activity"/>
    <property type="evidence" value="ECO:0007669"/>
    <property type="project" value="UniProtKB-KW"/>
</dbReference>
<evidence type="ECO:0000256" key="10">
    <source>
        <dbReference type="ARBA" id="ARBA00048649"/>
    </source>
</evidence>
<evidence type="ECO:0000256" key="11">
    <source>
        <dbReference type="ARBA" id="ARBA00049433"/>
    </source>
</evidence>
<dbReference type="eggNOG" id="COG1018">
    <property type="taxonomic scope" value="Bacteria"/>
</dbReference>
<name>I8IYL2_9BACL</name>
<dbReference type="Pfam" id="PF00970">
    <property type="entry name" value="FAD_binding_6"/>
    <property type="match status" value="1"/>
</dbReference>
<organism evidence="15 16">
    <name type="scientific">Fictibacillus macauensis ZFHKF-1</name>
    <dbReference type="NCBI Taxonomy" id="1196324"/>
    <lineage>
        <taxon>Bacteria</taxon>
        <taxon>Bacillati</taxon>
        <taxon>Bacillota</taxon>
        <taxon>Bacilli</taxon>
        <taxon>Bacillales</taxon>
        <taxon>Fictibacillaceae</taxon>
        <taxon>Fictibacillus</taxon>
    </lineage>
</organism>
<evidence type="ECO:0000313" key="15">
    <source>
        <dbReference type="EMBL" id="EIT84561.1"/>
    </source>
</evidence>
<dbReference type="SUPFAM" id="SSF63380">
    <property type="entry name" value="Riboflavin synthase domain-like"/>
    <property type="match status" value="1"/>
</dbReference>
<dbReference type="Proteomes" id="UP000004080">
    <property type="component" value="Unassembled WGS sequence"/>
</dbReference>